<evidence type="ECO:0000256" key="6">
    <source>
        <dbReference type="SAM" id="MobiDB-lite"/>
    </source>
</evidence>
<accession>A0ABP1BCN0</accession>
<keyword evidence="9" id="KW-1185">Reference proteome</keyword>
<dbReference type="Proteomes" id="UP001497522">
    <property type="component" value="Chromosome 3"/>
</dbReference>
<dbReference type="PROSITE" id="PS50090">
    <property type="entry name" value="MYB_LIKE"/>
    <property type="match status" value="1"/>
</dbReference>
<evidence type="ECO:0000256" key="4">
    <source>
        <dbReference type="ARBA" id="ARBA00023163"/>
    </source>
</evidence>
<feature type="compositionally biased region" description="Basic and acidic residues" evidence="6">
    <location>
        <begin position="194"/>
        <end position="203"/>
    </location>
</feature>
<organism evidence="8 9">
    <name type="scientific">Sphagnum jensenii</name>
    <dbReference type="NCBI Taxonomy" id="128206"/>
    <lineage>
        <taxon>Eukaryota</taxon>
        <taxon>Viridiplantae</taxon>
        <taxon>Streptophyta</taxon>
        <taxon>Embryophyta</taxon>
        <taxon>Bryophyta</taxon>
        <taxon>Sphagnophytina</taxon>
        <taxon>Sphagnopsida</taxon>
        <taxon>Sphagnales</taxon>
        <taxon>Sphagnaceae</taxon>
        <taxon>Sphagnum</taxon>
    </lineage>
</organism>
<feature type="compositionally biased region" description="Basic residues" evidence="6">
    <location>
        <begin position="152"/>
        <end position="161"/>
    </location>
</feature>
<gene>
    <name evidence="8" type="ORF">CSSPJE1EN2_LOCUS15579</name>
</gene>
<dbReference type="PANTHER" id="PTHR21654">
    <property type="entry name" value="FI21293P1"/>
    <property type="match status" value="1"/>
</dbReference>
<dbReference type="PANTHER" id="PTHR21654:SF84">
    <property type="entry name" value="SI:DKEY-66I24.7"/>
    <property type="match status" value="1"/>
</dbReference>
<evidence type="ECO:0000256" key="3">
    <source>
        <dbReference type="ARBA" id="ARBA00023125"/>
    </source>
</evidence>
<feature type="region of interest" description="Disordered" evidence="6">
    <location>
        <begin position="148"/>
        <end position="203"/>
    </location>
</feature>
<dbReference type="Pfam" id="PF13837">
    <property type="entry name" value="Myb_DNA-bind_4"/>
    <property type="match status" value="1"/>
</dbReference>
<comment type="subcellular location">
    <subcellularLocation>
        <location evidence="1">Nucleus</location>
    </subcellularLocation>
</comment>
<keyword evidence="2" id="KW-0805">Transcription regulation</keyword>
<proteinExistence type="predicted"/>
<evidence type="ECO:0000313" key="9">
    <source>
        <dbReference type="Proteomes" id="UP001497522"/>
    </source>
</evidence>
<feature type="domain" description="Myb-like" evidence="7">
    <location>
        <begin position="50"/>
        <end position="106"/>
    </location>
</feature>
<dbReference type="InterPro" id="IPR044822">
    <property type="entry name" value="Myb_DNA-bind_4"/>
</dbReference>
<dbReference type="Gene3D" id="1.10.10.60">
    <property type="entry name" value="Homeodomain-like"/>
    <property type="match status" value="1"/>
</dbReference>
<dbReference type="InterPro" id="IPR001005">
    <property type="entry name" value="SANT/Myb"/>
</dbReference>
<name>A0ABP1BCN0_9BRYO</name>
<reference evidence="8" key="1">
    <citation type="submission" date="2024-03" db="EMBL/GenBank/DDBJ databases">
        <authorList>
            <consortium name="ELIXIR-Norway"/>
            <consortium name="Elixir Norway"/>
        </authorList>
    </citation>
    <scope>NUCLEOTIDE SEQUENCE</scope>
</reference>
<evidence type="ECO:0000256" key="5">
    <source>
        <dbReference type="ARBA" id="ARBA00023242"/>
    </source>
</evidence>
<keyword evidence="5" id="KW-0539">Nucleus</keyword>
<dbReference type="EMBL" id="OZ023704">
    <property type="protein sequence ID" value="CAK9873009.1"/>
    <property type="molecule type" value="Genomic_DNA"/>
</dbReference>
<evidence type="ECO:0000259" key="7">
    <source>
        <dbReference type="PROSITE" id="PS50090"/>
    </source>
</evidence>
<protein>
    <recommendedName>
        <fullName evidence="7">Myb-like domain-containing protein</fullName>
    </recommendedName>
</protein>
<evidence type="ECO:0000256" key="1">
    <source>
        <dbReference type="ARBA" id="ARBA00004123"/>
    </source>
</evidence>
<evidence type="ECO:0000313" key="8">
    <source>
        <dbReference type="EMBL" id="CAK9873009.1"/>
    </source>
</evidence>
<sequence>MGRPGGPMGQNLAVMAMLPMQTSPDVGVAKLGSMTPGIRRSKKEDRIPQWGYDEMKEFIALRAELEKDFMQTKRNKTLWEFIAGKMKEKGYRRSADQCKCKWKNLVNQYKGKETSEVDNGRLPFFEELDAIFKDHAKNMDRMMLLEAEAGSRPHKKGKHGKPPSSDEDSDDGNDEDNDSEDERINIGARKSRKSEKGQRVTAEKFRANSMQEVLEEFFQQQQQAEEHWHDAVERREHEWHMREQEWRDAMEKLEQERITREQGWREREEQRRAREEARAQKRDELFAALLTKLAQEGGY</sequence>
<dbReference type="CDD" id="cd12203">
    <property type="entry name" value="GT1"/>
    <property type="match status" value="1"/>
</dbReference>
<keyword evidence="3" id="KW-0238">DNA-binding</keyword>
<feature type="compositionally biased region" description="Acidic residues" evidence="6">
    <location>
        <begin position="165"/>
        <end position="181"/>
    </location>
</feature>
<evidence type="ECO:0000256" key="2">
    <source>
        <dbReference type="ARBA" id="ARBA00023015"/>
    </source>
</evidence>
<keyword evidence="4" id="KW-0804">Transcription</keyword>